<organism evidence="2 3">
    <name type="scientific">Candidatus Marithioploca araucensis</name>
    <dbReference type="NCBI Taxonomy" id="70273"/>
    <lineage>
        <taxon>Bacteria</taxon>
        <taxon>Pseudomonadati</taxon>
        <taxon>Pseudomonadota</taxon>
        <taxon>Gammaproteobacteria</taxon>
        <taxon>Thiotrichales</taxon>
        <taxon>Thiotrichaceae</taxon>
        <taxon>Candidatus Marithioploca</taxon>
    </lineage>
</organism>
<dbReference type="Gene3D" id="2.40.50.140">
    <property type="entry name" value="Nucleic acid-binding proteins"/>
    <property type="match status" value="1"/>
</dbReference>
<evidence type="ECO:0000313" key="2">
    <source>
        <dbReference type="EMBL" id="MDM8562244.1"/>
    </source>
</evidence>
<evidence type="ECO:0000313" key="3">
    <source>
        <dbReference type="Proteomes" id="UP001171945"/>
    </source>
</evidence>
<comment type="caution">
    <text evidence="2">The sequence shown here is derived from an EMBL/GenBank/DDBJ whole genome shotgun (WGS) entry which is preliminary data.</text>
</comment>
<keyword evidence="1" id="KW-0812">Transmembrane</keyword>
<feature type="non-terminal residue" evidence="2">
    <location>
        <position position="1"/>
    </location>
</feature>
<gene>
    <name evidence="2" type="ORF">QUF54_02705</name>
</gene>
<keyword evidence="1" id="KW-1133">Transmembrane helix</keyword>
<dbReference type="InterPro" id="IPR012340">
    <property type="entry name" value="NA-bd_OB-fold"/>
</dbReference>
<sequence length="134" mass="14451">DSTHSMFFTPRNAIVFFLGFSWGGLACIDANISILWAVLIGLIMVAINFSLLQGLASLNEAGNLSLNNTIGKEAVVSIPIPAKLGGCGKVNISFQSRLEELEAMTEYEAIPRGQTVKVLRVSNNNQLIVKNQVS</sequence>
<keyword evidence="3" id="KW-1185">Reference proteome</keyword>
<reference evidence="2" key="1">
    <citation type="submission" date="2023-06" db="EMBL/GenBank/DDBJ databases">
        <title>Uncultivated large filamentous bacteria from sulfidic sediments reveal new species and different genomic features in energy metabolism and defense.</title>
        <authorList>
            <person name="Fonseca A."/>
        </authorList>
    </citation>
    <scope>NUCLEOTIDE SEQUENCE</scope>
    <source>
        <strain evidence="2">HSG4</strain>
    </source>
</reference>
<accession>A0ABT7VRF1</accession>
<evidence type="ECO:0000256" key="1">
    <source>
        <dbReference type="SAM" id="Phobius"/>
    </source>
</evidence>
<keyword evidence="1" id="KW-0472">Membrane</keyword>
<proteinExistence type="predicted"/>
<feature type="transmembrane region" description="Helical" evidence="1">
    <location>
        <begin position="34"/>
        <end position="52"/>
    </location>
</feature>
<feature type="transmembrane region" description="Helical" evidence="1">
    <location>
        <begin position="12"/>
        <end position="28"/>
    </location>
</feature>
<dbReference type="Proteomes" id="UP001171945">
    <property type="component" value="Unassembled WGS sequence"/>
</dbReference>
<protein>
    <submittedName>
        <fullName evidence="2">NfeD family protein</fullName>
    </submittedName>
</protein>
<dbReference type="EMBL" id="JAUCGM010000094">
    <property type="protein sequence ID" value="MDM8562244.1"/>
    <property type="molecule type" value="Genomic_DNA"/>
</dbReference>
<name>A0ABT7VRF1_9GAMM</name>